<dbReference type="EMBL" id="DTGT01000409">
    <property type="protein sequence ID" value="HGH62124.1"/>
    <property type="molecule type" value="Genomic_DNA"/>
</dbReference>
<comment type="caution">
    <text evidence="1">The sequence shown here is derived from an EMBL/GenBank/DDBJ whole genome shotgun (WGS) entry which is preliminary data.</text>
</comment>
<protein>
    <submittedName>
        <fullName evidence="1">Uncharacterized protein</fullName>
    </submittedName>
</protein>
<accession>A0A7C4ATQ2</accession>
<reference evidence="1" key="1">
    <citation type="journal article" date="2020" name="mSystems">
        <title>Genome- and Community-Level Interaction Insights into Carbon Utilization and Element Cycling Functions of Hydrothermarchaeota in Hydrothermal Sediment.</title>
        <authorList>
            <person name="Zhou Z."/>
            <person name="Liu Y."/>
            <person name="Xu W."/>
            <person name="Pan J."/>
            <person name="Luo Z.H."/>
            <person name="Li M."/>
        </authorList>
    </citation>
    <scope>NUCLEOTIDE SEQUENCE [LARGE SCALE GENOMIC DNA]</scope>
    <source>
        <strain evidence="1">SpSt-769</strain>
    </source>
</reference>
<evidence type="ECO:0000313" key="1">
    <source>
        <dbReference type="EMBL" id="HGH62124.1"/>
    </source>
</evidence>
<gene>
    <name evidence="1" type="ORF">ENV54_12595</name>
</gene>
<name>A0A7C4ATQ2_9BACT</name>
<organism evidence="1">
    <name type="scientific">Desulfomonile tiedjei</name>
    <dbReference type="NCBI Taxonomy" id="2358"/>
    <lineage>
        <taxon>Bacteria</taxon>
        <taxon>Pseudomonadati</taxon>
        <taxon>Thermodesulfobacteriota</taxon>
        <taxon>Desulfomonilia</taxon>
        <taxon>Desulfomonilales</taxon>
        <taxon>Desulfomonilaceae</taxon>
        <taxon>Desulfomonile</taxon>
    </lineage>
</organism>
<proteinExistence type="predicted"/>
<dbReference type="AlphaFoldDB" id="A0A7C4ATQ2"/>
<sequence length="77" mass="7755">MGTRVRETRPAGNIGKAAAIKVVVSLGMVSLFADVTHDGVRNIVASLLSIVGAGGPLGEIVAGAVELAGYVLRLAVE</sequence>